<dbReference type="Proteomes" id="UP000537126">
    <property type="component" value="Unassembled WGS sequence"/>
</dbReference>
<accession>A0A846MQI4</accession>
<keyword evidence="3" id="KW-1003">Cell membrane</keyword>
<evidence type="ECO:0000256" key="6">
    <source>
        <dbReference type="ARBA" id="ARBA00023136"/>
    </source>
</evidence>
<comment type="similarity">
    <text evidence="2 7">Belongs to the ExbD/TolR family.</text>
</comment>
<dbReference type="GO" id="GO:0005886">
    <property type="term" value="C:plasma membrane"/>
    <property type="evidence" value="ECO:0007669"/>
    <property type="project" value="UniProtKB-SubCell"/>
</dbReference>
<keyword evidence="5" id="KW-1133">Transmembrane helix</keyword>
<keyword evidence="9" id="KW-1185">Reference proteome</keyword>
<proteinExistence type="inferred from homology"/>
<evidence type="ECO:0000313" key="8">
    <source>
        <dbReference type="EMBL" id="NIK73844.1"/>
    </source>
</evidence>
<dbReference type="AlphaFoldDB" id="A0A846MQI4"/>
<sequence>MAKKERQAPEISAGAMADIAFLLLIFFLVTTQFPAEEGIPMVLPPKKDPNQEQLQKEINDRNLFKILVNRNDELLVEDEIMDLANLKEAVKRHITNNGRDPKLSDSPQKAVVSIKVDRGTSYDMYIKVLDRVKQAYHEARAEALGITVEQYLAIKEDKLPPDMKQKYQQVKERIPMMISIADPNKKK</sequence>
<evidence type="ECO:0000313" key="9">
    <source>
        <dbReference type="Proteomes" id="UP000537126"/>
    </source>
</evidence>
<name>A0A846MQI4_9BACT</name>
<dbReference type="GO" id="GO:0015031">
    <property type="term" value="P:protein transport"/>
    <property type="evidence" value="ECO:0007669"/>
    <property type="project" value="UniProtKB-KW"/>
</dbReference>
<keyword evidence="4 7" id="KW-0812">Transmembrane</keyword>
<dbReference type="RefSeq" id="WP_166919107.1">
    <property type="nucleotide sequence ID" value="NZ_JAASRN010000002.1"/>
</dbReference>
<dbReference type="InterPro" id="IPR003400">
    <property type="entry name" value="ExbD"/>
</dbReference>
<keyword evidence="6" id="KW-0472">Membrane</keyword>
<keyword evidence="7" id="KW-0653">Protein transport</keyword>
<dbReference type="EMBL" id="JAASRN010000002">
    <property type="protein sequence ID" value="NIK73844.1"/>
    <property type="molecule type" value="Genomic_DNA"/>
</dbReference>
<comment type="caution">
    <text evidence="8">The sequence shown here is derived from an EMBL/GenBank/DDBJ whole genome shotgun (WGS) entry which is preliminary data.</text>
</comment>
<organism evidence="8 9">
    <name type="scientific">Thermonema lapsum</name>
    <dbReference type="NCBI Taxonomy" id="28195"/>
    <lineage>
        <taxon>Bacteria</taxon>
        <taxon>Pseudomonadati</taxon>
        <taxon>Bacteroidota</taxon>
        <taxon>Cytophagia</taxon>
        <taxon>Cytophagales</taxon>
        <taxon>Thermonemataceae</taxon>
        <taxon>Thermonema</taxon>
    </lineage>
</organism>
<comment type="subcellular location">
    <subcellularLocation>
        <location evidence="1">Cell membrane</location>
        <topology evidence="1">Single-pass membrane protein</topology>
    </subcellularLocation>
    <subcellularLocation>
        <location evidence="7">Cell membrane</location>
        <topology evidence="7">Single-pass type II membrane protein</topology>
    </subcellularLocation>
</comment>
<keyword evidence="7" id="KW-0813">Transport</keyword>
<dbReference type="PANTHER" id="PTHR30558:SF3">
    <property type="entry name" value="BIOPOLYMER TRANSPORT PROTEIN EXBD-RELATED"/>
    <property type="match status" value="1"/>
</dbReference>
<evidence type="ECO:0000256" key="5">
    <source>
        <dbReference type="ARBA" id="ARBA00022989"/>
    </source>
</evidence>
<protein>
    <submittedName>
        <fullName evidence="8">Biopolymer transport protein ExbD</fullName>
    </submittedName>
</protein>
<evidence type="ECO:0000256" key="3">
    <source>
        <dbReference type="ARBA" id="ARBA00022475"/>
    </source>
</evidence>
<reference evidence="8 9" key="1">
    <citation type="submission" date="2020-03" db="EMBL/GenBank/DDBJ databases">
        <title>Genomic Encyclopedia of Type Strains, Phase IV (KMG-IV): sequencing the most valuable type-strain genomes for metagenomic binning, comparative biology and taxonomic classification.</title>
        <authorList>
            <person name="Goeker M."/>
        </authorList>
    </citation>
    <scope>NUCLEOTIDE SEQUENCE [LARGE SCALE GENOMIC DNA]</scope>
    <source>
        <strain evidence="8 9">DSM 5718</strain>
    </source>
</reference>
<evidence type="ECO:0000256" key="7">
    <source>
        <dbReference type="RuleBase" id="RU003879"/>
    </source>
</evidence>
<evidence type="ECO:0000256" key="4">
    <source>
        <dbReference type="ARBA" id="ARBA00022692"/>
    </source>
</evidence>
<dbReference type="GO" id="GO:0022857">
    <property type="term" value="F:transmembrane transporter activity"/>
    <property type="evidence" value="ECO:0007669"/>
    <property type="project" value="InterPro"/>
</dbReference>
<dbReference type="PANTHER" id="PTHR30558">
    <property type="entry name" value="EXBD MEMBRANE COMPONENT OF PMF-DRIVEN MACROMOLECULE IMPORT SYSTEM"/>
    <property type="match status" value="1"/>
</dbReference>
<gene>
    <name evidence="8" type="ORF">FHS56_001357</name>
</gene>
<evidence type="ECO:0000256" key="2">
    <source>
        <dbReference type="ARBA" id="ARBA00005811"/>
    </source>
</evidence>
<evidence type="ECO:0000256" key="1">
    <source>
        <dbReference type="ARBA" id="ARBA00004162"/>
    </source>
</evidence>
<dbReference type="Pfam" id="PF02472">
    <property type="entry name" value="ExbD"/>
    <property type="match status" value="1"/>
</dbReference>